<dbReference type="EMBL" id="SHLY01000002">
    <property type="protein sequence ID" value="TAA47034.1"/>
    <property type="molecule type" value="Genomic_DNA"/>
</dbReference>
<proteinExistence type="predicted"/>
<dbReference type="InterPro" id="IPR021747">
    <property type="entry name" value="DUF3313"/>
</dbReference>
<protein>
    <submittedName>
        <fullName evidence="1">DUF3313 domain-containing protein</fullName>
    </submittedName>
</protein>
<evidence type="ECO:0000313" key="1">
    <source>
        <dbReference type="EMBL" id="TAA47034.1"/>
    </source>
</evidence>
<accession>A0ABY1WQP4</accession>
<sequence length="239" mass="25853">MSKLLSISFSLLIGVTLLAGCIAKPDVSATYSGFLGDAEDYAVLKPVKDEQGNVIAMRYLHPSFDLAAYQHIMIQPVKFYLRTDLARMTTLTEEQKQEIASVFEAKLMAAVNGQFTLVDKPGPGTLIIQPAISGVAIARPDMAGKDYLPIGFVVRSLGEMRQTADQVSVVFFEGKFFDGETGLRVGALVEGHQGRTVARGEPLTIEDLRPALGYWAGKLENALHEASNGTLDSTKADSQ</sequence>
<comment type="caution">
    <text evidence="1">The sequence shown here is derived from an EMBL/GenBank/DDBJ whole genome shotgun (WGS) entry which is preliminary data.</text>
</comment>
<organism evidence="1 2">
    <name type="scientific">Corallincola spongiicola</name>
    <dbReference type="NCBI Taxonomy" id="2520508"/>
    <lineage>
        <taxon>Bacteria</taxon>
        <taxon>Pseudomonadati</taxon>
        <taxon>Pseudomonadota</taxon>
        <taxon>Gammaproteobacteria</taxon>
        <taxon>Alteromonadales</taxon>
        <taxon>Psychromonadaceae</taxon>
        <taxon>Corallincola</taxon>
    </lineage>
</organism>
<gene>
    <name evidence="1" type="ORF">EXY25_07240</name>
</gene>
<dbReference type="Proteomes" id="UP000292544">
    <property type="component" value="Unassembled WGS sequence"/>
</dbReference>
<dbReference type="RefSeq" id="WP_130566260.1">
    <property type="nucleotide sequence ID" value="NZ_SHLY01000002.1"/>
</dbReference>
<name>A0ABY1WQP4_9GAMM</name>
<reference evidence="2" key="1">
    <citation type="submission" date="2019-02" db="EMBL/GenBank/DDBJ databases">
        <title>Draft genome sequence of Muricauda sp. 176CP4-71.</title>
        <authorList>
            <person name="Park J.-S."/>
        </authorList>
    </citation>
    <scope>NUCLEOTIDE SEQUENCE [LARGE SCALE GENOMIC DNA]</scope>
    <source>
        <strain evidence="2">176GS2-150</strain>
    </source>
</reference>
<dbReference type="PROSITE" id="PS51257">
    <property type="entry name" value="PROKAR_LIPOPROTEIN"/>
    <property type="match status" value="1"/>
</dbReference>
<evidence type="ECO:0000313" key="2">
    <source>
        <dbReference type="Proteomes" id="UP000292544"/>
    </source>
</evidence>
<dbReference type="Pfam" id="PF11769">
    <property type="entry name" value="DUF3313"/>
    <property type="match status" value="1"/>
</dbReference>
<keyword evidence="2" id="KW-1185">Reference proteome</keyword>